<dbReference type="EnsemblFungi" id="PTTG_10938-t43_1">
    <property type="protein sequence ID" value="PTTG_10938-t43_1-p1"/>
    <property type="gene ID" value="PTTG_10938"/>
</dbReference>
<dbReference type="VEuPathDB" id="FungiDB:PTTG_10938"/>
<reference evidence="2 3" key="3">
    <citation type="journal article" date="2017" name="G3 (Bethesda)">
        <title>Comparative analysis highlights variable genome content of wheat rusts and divergence of the mating loci.</title>
        <authorList>
            <person name="Cuomo C.A."/>
            <person name="Bakkeren G."/>
            <person name="Khalil H.B."/>
            <person name="Panwar V."/>
            <person name="Joly D."/>
            <person name="Linning R."/>
            <person name="Sakthikumar S."/>
            <person name="Song X."/>
            <person name="Adiconis X."/>
            <person name="Fan L."/>
            <person name="Goldberg J.M."/>
            <person name="Levin J.Z."/>
            <person name="Young S."/>
            <person name="Zeng Q."/>
            <person name="Anikster Y."/>
            <person name="Bruce M."/>
            <person name="Wang M."/>
            <person name="Yin C."/>
            <person name="McCallum B."/>
            <person name="Szabo L.J."/>
            <person name="Hulbert S."/>
            <person name="Chen X."/>
            <person name="Fellers J.P."/>
        </authorList>
    </citation>
    <scope>NUCLEOTIDE SEQUENCE</scope>
    <source>
        <strain evidence="3">Isolate 1-1 / race 1 (BBBD)</strain>
        <strain evidence="2">isolate 1-1 / race 1 (BBBD)</strain>
    </source>
</reference>
<reference evidence="1" key="1">
    <citation type="submission" date="2009-11" db="EMBL/GenBank/DDBJ databases">
        <authorList>
            <consortium name="The Broad Institute Genome Sequencing Platform"/>
            <person name="Ward D."/>
            <person name="Feldgarden M."/>
            <person name="Earl A."/>
            <person name="Young S.K."/>
            <person name="Zeng Q."/>
            <person name="Koehrsen M."/>
            <person name="Alvarado L."/>
            <person name="Berlin A."/>
            <person name="Bochicchio J."/>
            <person name="Borenstein D."/>
            <person name="Chapman S.B."/>
            <person name="Chen Z."/>
            <person name="Engels R."/>
            <person name="Freedman E."/>
            <person name="Gellesch M."/>
            <person name="Goldberg J."/>
            <person name="Griggs A."/>
            <person name="Gujja S."/>
            <person name="Heilman E."/>
            <person name="Heiman D."/>
            <person name="Hepburn T."/>
            <person name="Howarth C."/>
            <person name="Jen D."/>
            <person name="Larson L."/>
            <person name="Lewis B."/>
            <person name="Mehta T."/>
            <person name="Park D."/>
            <person name="Pearson M."/>
            <person name="Roberts A."/>
            <person name="Saif S."/>
            <person name="Shea T."/>
            <person name="Shenoy N."/>
            <person name="Sisk P."/>
            <person name="Stolte C."/>
            <person name="Sykes S."/>
            <person name="Thomson T."/>
            <person name="Walk T."/>
            <person name="White J."/>
            <person name="Yandava C."/>
            <person name="Izard J."/>
            <person name="Baranova O.V."/>
            <person name="Blanton J.M."/>
            <person name="Tanner A.C."/>
            <person name="Dewhirst F.E."/>
            <person name="Haas B."/>
            <person name="Nusbaum C."/>
            <person name="Birren B."/>
        </authorList>
    </citation>
    <scope>NUCLEOTIDE SEQUENCE [LARGE SCALE GENOMIC DNA]</scope>
    <source>
        <strain evidence="1">1-1 BBBD Race 1</strain>
    </source>
</reference>
<accession>A0A0C4FCI4</accession>
<evidence type="ECO:0000313" key="3">
    <source>
        <dbReference type="Proteomes" id="UP000005240"/>
    </source>
</evidence>
<protein>
    <submittedName>
        <fullName evidence="1 2">Uncharacterized protein</fullName>
    </submittedName>
</protein>
<evidence type="ECO:0000313" key="1">
    <source>
        <dbReference type="EMBL" id="OAV84706.1"/>
    </source>
</evidence>
<proteinExistence type="predicted"/>
<organism evidence="2 3">
    <name type="scientific">Puccinia triticina (isolate 1-1 / race 1 (BBBD))</name>
    <name type="common">Brown leaf rust fungus</name>
    <dbReference type="NCBI Taxonomy" id="630390"/>
    <lineage>
        <taxon>Eukaryota</taxon>
        <taxon>Fungi</taxon>
        <taxon>Dikarya</taxon>
        <taxon>Basidiomycota</taxon>
        <taxon>Pucciniomycotina</taxon>
        <taxon>Pucciniomycetes</taxon>
        <taxon>Pucciniales</taxon>
        <taxon>Pucciniaceae</taxon>
        <taxon>Puccinia</taxon>
    </lineage>
</organism>
<evidence type="ECO:0000313" key="2">
    <source>
        <dbReference type="EnsemblFungi" id="PTTG_10938-t43_1-p1"/>
    </source>
</evidence>
<dbReference type="Proteomes" id="UP000005240">
    <property type="component" value="Unassembled WGS sequence"/>
</dbReference>
<reference evidence="2" key="4">
    <citation type="submission" date="2025-05" db="UniProtKB">
        <authorList>
            <consortium name="EnsemblFungi"/>
        </authorList>
    </citation>
    <scope>IDENTIFICATION</scope>
    <source>
        <strain evidence="2">isolate 1-1 / race 1 (BBBD)</strain>
    </source>
</reference>
<name>A0A0C4FCI4_PUCT1</name>
<reference evidence="1" key="2">
    <citation type="submission" date="2016-05" db="EMBL/GenBank/DDBJ databases">
        <title>Comparative analysis highlights variable genome content of wheat rusts and divergence of the mating loci.</title>
        <authorList>
            <person name="Cuomo C.A."/>
            <person name="Bakkeren G."/>
            <person name="Szabo L."/>
            <person name="Khalil H."/>
            <person name="Joly D."/>
            <person name="Goldberg J."/>
            <person name="Young S."/>
            <person name="Zeng Q."/>
            <person name="Fellers J."/>
        </authorList>
    </citation>
    <scope>NUCLEOTIDE SEQUENCE [LARGE SCALE GENOMIC DNA]</scope>
    <source>
        <strain evidence="1">1-1 BBBD Race 1</strain>
    </source>
</reference>
<keyword evidence="3" id="KW-1185">Reference proteome</keyword>
<dbReference type="EMBL" id="ADAS02013810">
    <property type="protein sequence ID" value="OAV84706.1"/>
    <property type="molecule type" value="Genomic_DNA"/>
</dbReference>
<sequence length="179" mass="19175">LAERASSLLAAIRSPARREGFLLASWNKFTACQEGFLSAGWYTPACRQGFLSAGWYTLTSSPRGSPLGGLGYIHQLAERKPSWRAGIHSPARREGFLSAGWNKFTTSPRGLPLGGLVYIYQLARAYLAAKNIRTRGYLPQVPGYLLSATSTGAGAGAGVENPGFSWRGTRTCGGYPGTK</sequence>
<dbReference type="AlphaFoldDB" id="A0A0C4FCI4"/>
<gene>
    <name evidence="1" type="ORF">PTTG_10938</name>
</gene>